<gene>
    <name evidence="1" type="ORF">ACOLOM_LOCUS3297</name>
</gene>
<comment type="caution">
    <text evidence="1">The sequence shown here is derived from an EMBL/GenBank/DDBJ whole genome shotgun (WGS) entry which is preliminary data.</text>
</comment>
<protein>
    <submittedName>
        <fullName evidence="1">6887_t:CDS:1</fullName>
    </submittedName>
</protein>
<evidence type="ECO:0000313" key="1">
    <source>
        <dbReference type="EMBL" id="CAG8512828.1"/>
    </source>
</evidence>
<keyword evidence="2" id="KW-1185">Reference proteome</keyword>
<accession>A0ACA9L9F8</accession>
<name>A0ACA9L9F8_9GLOM</name>
<proteinExistence type="predicted"/>
<reference evidence="1" key="1">
    <citation type="submission" date="2021-06" db="EMBL/GenBank/DDBJ databases">
        <authorList>
            <person name="Kallberg Y."/>
            <person name="Tangrot J."/>
            <person name="Rosling A."/>
        </authorList>
    </citation>
    <scope>NUCLEOTIDE SEQUENCE</scope>
    <source>
        <strain evidence="1">CL356</strain>
    </source>
</reference>
<evidence type="ECO:0000313" key="2">
    <source>
        <dbReference type="Proteomes" id="UP000789525"/>
    </source>
</evidence>
<dbReference type="EMBL" id="CAJVPT010004840">
    <property type="protein sequence ID" value="CAG8512828.1"/>
    <property type="molecule type" value="Genomic_DNA"/>
</dbReference>
<organism evidence="1 2">
    <name type="scientific">Acaulospora colombiana</name>
    <dbReference type="NCBI Taxonomy" id="27376"/>
    <lineage>
        <taxon>Eukaryota</taxon>
        <taxon>Fungi</taxon>
        <taxon>Fungi incertae sedis</taxon>
        <taxon>Mucoromycota</taxon>
        <taxon>Glomeromycotina</taxon>
        <taxon>Glomeromycetes</taxon>
        <taxon>Diversisporales</taxon>
        <taxon>Acaulosporaceae</taxon>
        <taxon>Acaulospora</taxon>
    </lineage>
</organism>
<dbReference type="Proteomes" id="UP000789525">
    <property type="component" value="Unassembled WGS sequence"/>
</dbReference>
<sequence length="230" mass="25749">MEYLKSRSPPRAMPTQRFSSLKHFPTKQKYFTYQNFARASSAIKLYLDSNSKLSRGHLLIRLCVETHIMRGETKFPSCPICKWDIEINREELGLAFGECAVLRRHPASNVTIVDDSQNEDAFASDDGGWEEIVKLGFIRDESPEQISKDCGTSPIANISVTIHEQATSSISNEKGTTNLVQVNTTDQIDTNDTDKLQGLLQELSTPIKGETDEDSKEGSKDSMMQSLARL</sequence>